<protein>
    <submittedName>
        <fullName evidence="1">Secreted protein</fullName>
    </submittedName>
</protein>
<dbReference type="WBParaSite" id="HPLM_0002070101-mRNA-1">
    <property type="protein sequence ID" value="HPLM_0002070101-mRNA-1"/>
    <property type="gene ID" value="HPLM_0002070101"/>
</dbReference>
<proteinExistence type="predicted"/>
<dbReference type="AlphaFoldDB" id="A0A0N4X8K9"/>
<name>A0A0N4X8K9_HAEPC</name>
<sequence>LPRRKSRSASACNFPCCARGKILSTIFAIALPRSISGAVDAHLCSLMIRANCLEVCPAAACVCDVLACCGPTPLSTSVRSPSLHCSIPVNSLRTSAWPLSLTVITFSSSSGKASFSKNSSASDFVVSRELLAAEMLRIFAFMAASQVGAIRPSNPRHSSVSPT</sequence>
<reference evidence="1" key="1">
    <citation type="submission" date="2017-02" db="UniProtKB">
        <authorList>
            <consortium name="WormBaseParasite"/>
        </authorList>
    </citation>
    <scope>IDENTIFICATION</scope>
</reference>
<accession>A0A0N4X8K9</accession>
<evidence type="ECO:0000313" key="1">
    <source>
        <dbReference type="WBParaSite" id="HPLM_0002070101-mRNA-1"/>
    </source>
</evidence>
<organism evidence="1">
    <name type="scientific">Haemonchus placei</name>
    <name type="common">Barber's pole worm</name>
    <dbReference type="NCBI Taxonomy" id="6290"/>
    <lineage>
        <taxon>Eukaryota</taxon>
        <taxon>Metazoa</taxon>
        <taxon>Ecdysozoa</taxon>
        <taxon>Nematoda</taxon>
        <taxon>Chromadorea</taxon>
        <taxon>Rhabditida</taxon>
        <taxon>Rhabditina</taxon>
        <taxon>Rhabditomorpha</taxon>
        <taxon>Strongyloidea</taxon>
        <taxon>Trichostrongylidae</taxon>
        <taxon>Haemonchus</taxon>
    </lineage>
</organism>